<dbReference type="PROSITE" id="PS00028">
    <property type="entry name" value="ZINC_FINGER_C2H2_1"/>
    <property type="match status" value="1"/>
</dbReference>
<comment type="caution">
    <text evidence="5">The sequence shown here is derived from an EMBL/GenBank/DDBJ whole genome shotgun (WGS) entry which is preliminary data.</text>
</comment>
<evidence type="ECO:0000256" key="2">
    <source>
        <dbReference type="SAM" id="MobiDB-lite"/>
    </source>
</evidence>
<evidence type="ECO:0008006" key="7">
    <source>
        <dbReference type="Google" id="ProtNLM"/>
    </source>
</evidence>
<evidence type="ECO:0000313" key="5">
    <source>
        <dbReference type="EMBL" id="CAL7932903.1"/>
    </source>
</evidence>
<keyword evidence="6" id="KW-1185">Reference proteome</keyword>
<keyword evidence="1" id="KW-0862">Zinc</keyword>
<dbReference type="EMBL" id="CAXAJV020000816">
    <property type="protein sequence ID" value="CAL7932903.1"/>
    <property type="molecule type" value="Genomic_DNA"/>
</dbReference>
<dbReference type="PROSITE" id="PS50878">
    <property type="entry name" value="RT_POL"/>
    <property type="match status" value="1"/>
</dbReference>
<evidence type="ECO:0000256" key="1">
    <source>
        <dbReference type="PROSITE-ProRule" id="PRU00042"/>
    </source>
</evidence>
<dbReference type="Proteomes" id="UP001642520">
    <property type="component" value="Unassembled WGS sequence"/>
</dbReference>
<feature type="domain" description="Reverse transcriptase" evidence="4">
    <location>
        <begin position="478"/>
        <end position="755"/>
    </location>
</feature>
<dbReference type="InterPro" id="IPR043128">
    <property type="entry name" value="Rev_trsase/Diguanyl_cyclase"/>
</dbReference>
<dbReference type="InterPro" id="IPR043502">
    <property type="entry name" value="DNA/RNA_pol_sf"/>
</dbReference>
<dbReference type="InterPro" id="IPR000477">
    <property type="entry name" value="RT_dom"/>
</dbReference>
<dbReference type="InterPro" id="IPR013087">
    <property type="entry name" value="Znf_C2H2_type"/>
</dbReference>
<dbReference type="CDD" id="cd01650">
    <property type="entry name" value="RT_nLTR_like"/>
    <property type="match status" value="1"/>
</dbReference>
<evidence type="ECO:0000259" key="4">
    <source>
        <dbReference type="PROSITE" id="PS50878"/>
    </source>
</evidence>
<sequence length="1152" mass="131889">MVDNTTQRTTRTLVYDEHGDTLMVYDSDNVKVTCPSCKIDLSSRSSASAAQHKRRCNAPPVQTNGHVCEVCKKEYKTYAGLRLHQRKAHIEFYNSADLELRDKRLPSTRAQYTDSEIKNIAFNEARIPNRSNMLGKDIVKILADSSNRPVEGIKRLRLRDKYKEYLSEEIKNATEENTRKICPLTPRINLSHLHKPSVRVSTPNQPATIWNNKETPSNSDTTNLISSGEICSLLRTLKDETTDKMSRIIDAILSNEPEMNIINMLDEYIKNIPNFCILANSMSRSNSDNSNEDKNHNDKDQRKNCNKNNNNRYSNKNKKNNSKYNNNKNTINNNNNTNNKYQQRTNNNNNNRRTYKKRIGQRAKKKASEYMRMQKLYKKNPSQVAEHILSGNELNVLETPTMQNFEKFYTNLFAHKNLELKERKYKHNSSIDLSYAVTYTEVHEQLAKLKESAPGTDEIGRRALRRMPRPDLHALLNIIWGSKILPPILRLNRTVLLPKTGDLKDPKQWRPITISSRVLRLLNKIVVTRLENKIRLFHVQRGFTRIDGIMANNTILQTLIKTSRSKSKPFVILSIDLAKAFDSVNIVSIVNALIEKGVDAHTIKYIKNTYKDVTTILECHGQRSVPISIKRGVKQGDPMSGFLFNLVIDELLKKLDQREGVDVNGTKITALAFADDIVLVARNPKVMCGHIKVLEDFFRIHGFEVNVSKCAAFQNLSVPGTKRLVVDTRSHLCINGTRVPTLGVASQLKYLGHNYAFYGTVIPSPSKLEDMLCRLKKSPLKPWQKLNILQRYLIPRLHHGLQTMDINKKKLKYIDTCIEKFTKTILHLPITTPTPYIHAPLRNGGLGIPSLAIHIAAIYLRRLERLKIRGDEQTRNVLASPIVEQLIKRLKRMVGNVNVATKTSTQQYWSDQLHNGALGAGLSSMSPGVSEWIYDPPEYWKGRDYIGAIKLRIGLLPTKGAPYMSNTDCRNASCTGTRETVYHILQRCPITHYNRINRHDNINKILKASLEKANIQAEEAPKFSTKNDRYIPDIIAIKNSTAYVIETTVAYESKPISMSNAYRIKKQKYDTPDLVRKIKDTYNVSKVKVMPFVVGARGCWLETNDEVIKEFKLSHKLKNIISTTSLQWGVSIHRTFMNSVWRKPNNFIRRRN</sequence>
<keyword evidence="1" id="KW-0479">Metal-binding</keyword>
<dbReference type="Pfam" id="PF00078">
    <property type="entry name" value="RVT_1"/>
    <property type="match status" value="1"/>
</dbReference>
<dbReference type="SUPFAM" id="SSF56672">
    <property type="entry name" value="DNA/RNA polymerases"/>
    <property type="match status" value="1"/>
</dbReference>
<dbReference type="Gene3D" id="3.30.160.60">
    <property type="entry name" value="Classic Zinc Finger"/>
    <property type="match status" value="1"/>
</dbReference>
<dbReference type="PANTHER" id="PTHR19446">
    <property type="entry name" value="REVERSE TRANSCRIPTASES"/>
    <property type="match status" value="1"/>
</dbReference>
<protein>
    <recommendedName>
        <fullName evidence="7">Reverse transcriptase domain-containing protein</fullName>
    </recommendedName>
</protein>
<organism evidence="5 6">
    <name type="scientific">Xylocopa violacea</name>
    <name type="common">Violet carpenter bee</name>
    <name type="synonym">Apis violacea</name>
    <dbReference type="NCBI Taxonomy" id="135666"/>
    <lineage>
        <taxon>Eukaryota</taxon>
        <taxon>Metazoa</taxon>
        <taxon>Ecdysozoa</taxon>
        <taxon>Arthropoda</taxon>
        <taxon>Hexapoda</taxon>
        <taxon>Insecta</taxon>
        <taxon>Pterygota</taxon>
        <taxon>Neoptera</taxon>
        <taxon>Endopterygota</taxon>
        <taxon>Hymenoptera</taxon>
        <taxon>Apocrita</taxon>
        <taxon>Aculeata</taxon>
        <taxon>Apoidea</taxon>
        <taxon>Anthophila</taxon>
        <taxon>Apidae</taxon>
        <taxon>Xylocopa</taxon>
        <taxon>Xylocopa</taxon>
    </lineage>
</organism>
<reference evidence="5 6" key="1">
    <citation type="submission" date="2024-08" db="EMBL/GenBank/DDBJ databases">
        <authorList>
            <person name="Will J Nash"/>
            <person name="Angela Man"/>
            <person name="Seanna McTaggart"/>
            <person name="Kendall Baker"/>
            <person name="Tom Barker"/>
            <person name="Leah Catchpole"/>
            <person name="Alex Durrant"/>
            <person name="Karim Gharbi"/>
            <person name="Naomi Irish"/>
            <person name="Gemy Kaithakottil"/>
            <person name="Debby Ku"/>
            <person name="Aaliyah Providence"/>
            <person name="Felix Shaw"/>
            <person name="David Swarbreck"/>
            <person name="Chris Watkins"/>
            <person name="Ann M. McCartney"/>
            <person name="Giulio Formenti"/>
            <person name="Alice Mouton"/>
            <person name="Noel Vella"/>
            <person name="Bjorn M von Reumont"/>
            <person name="Adriana Vella"/>
            <person name="Wilfried Haerty"/>
        </authorList>
    </citation>
    <scope>NUCLEOTIDE SEQUENCE [LARGE SCALE GENOMIC DNA]</scope>
</reference>
<keyword evidence="1" id="KW-0863">Zinc-finger</keyword>
<proteinExistence type="predicted"/>
<gene>
    <name evidence="5" type="ORF">XYLVIOL_LOCUS146</name>
</gene>
<dbReference type="Gene3D" id="3.30.70.270">
    <property type="match status" value="1"/>
</dbReference>
<feature type="region of interest" description="Disordered" evidence="2">
    <location>
        <begin position="284"/>
        <end position="359"/>
    </location>
</feature>
<accession>A0ABP1MYE7</accession>
<feature type="domain" description="C2H2-type" evidence="3">
    <location>
        <begin position="66"/>
        <end position="89"/>
    </location>
</feature>
<feature type="compositionally biased region" description="Basic and acidic residues" evidence="2">
    <location>
        <begin position="291"/>
        <end position="303"/>
    </location>
</feature>
<evidence type="ECO:0000259" key="3">
    <source>
        <dbReference type="PROSITE" id="PS50157"/>
    </source>
</evidence>
<feature type="compositionally biased region" description="Polar residues" evidence="2">
    <location>
        <begin position="199"/>
        <end position="220"/>
    </location>
</feature>
<name>A0ABP1MYE7_XYLVO</name>
<feature type="compositionally biased region" description="Low complexity" evidence="2">
    <location>
        <begin position="322"/>
        <end position="352"/>
    </location>
</feature>
<feature type="region of interest" description="Disordered" evidence="2">
    <location>
        <begin position="197"/>
        <end position="220"/>
    </location>
</feature>
<dbReference type="PROSITE" id="PS50157">
    <property type="entry name" value="ZINC_FINGER_C2H2_2"/>
    <property type="match status" value="1"/>
</dbReference>
<evidence type="ECO:0000313" key="6">
    <source>
        <dbReference type="Proteomes" id="UP001642520"/>
    </source>
</evidence>